<gene>
    <name evidence="2" type="ORF">B0A54_02906</name>
</gene>
<protein>
    <submittedName>
        <fullName evidence="2">Uncharacterized protein</fullName>
    </submittedName>
</protein>
<evidence type="ECO:0000256" key="1">
    <source>
        <dbReference type="SAM" id="MobiDB-lite"/>
    </source>
</evidence>
<sequence>MATQLYACGQLKNAAVAISDSTKNEIMKKVDFFIDPLQQKADRIGFGKEYAQSVKDATLLASARLEDLEARKRKAARQTELSESLGISQEQYAQLVEEVSDSEELFVPVSDVDNQDGKDDDVGNSDSDFEKGSESSCQATPIKSKSPSAGPLSQSTSAFAEIPFHPKPASVGTPFQSTSASVETPWRLRPWQLETTIGRSDNSERLLSPHGMVPYGPPYHQMPPNMYNFGTAGTAGERHHFDPAAHQAVNMQGFNPATQPNMVRAYQPAYTMHGSSGFVSGSLGLPHHELANPYASSSSDSLTNRVSLSSSEASSSVSKASHRLDAV</sequence>
<evidence type="ECO:0000313" key="2">
    <source>
        <dbReference type="EMBL" id="TKA46099.1"/>
    </source>
</evidence>
<feature type="compositionally biased region" description="Low complexity" evidence="1">
    <location>
        <begin position="306"/>
        <end position="319"/>
    </location>
</feature>
<dbReference type="AlphaFoldDB" id="A0A4V5N936"/>
<feature type="compositionally biased region" description="Polar residues" evidence="1">
    <location>
        <begin position="134"/>
        <end position="154"/>
    </location>
</feature>
<accession>A0A4V5N936</accession>
<reference evidence="2 3" key="1">
    <citation type="submission" date="2017-03" db="EMBL/GenBank/DDBJ databases">
        <title>Genomes of endolithic fungi from Antarctica.</title>
        <authorList>
            <person name="Coleine C."/>
            <person name="Masonjones S."/>
            <person name="Stajich J.E."/>
        </authorList>
    </citation>
    <scope>NUCLEOTIDE SEQUENCE [LARGE SCALE GENOMIC DNA]</scope>
    <source>
        <strain evidence="2 3">CCFEE 5311</strain>
    </source>
</reference>
<comment type="caution">
    <text evidence="2">The sequence shown here is derived from an EMBL/GenBank/DDBJ whole genome shotgun (WGS) entry which is preliminary data.</text>
</comment>
<dbReference type="EMBL" id="NAJP01000009">
    <property type="protein sequence ID" value="TKA46099.1"/>
    <property type="molecule type" value="Genomic_DNA"/>
</dbReference>
<feature type="region of interest" description="Disordered" evidence="1">
    <location>
        <begin position="294"/>
        <end position="327"/>
    </location>
</feature>
<evidence type="ECO:0000313" key="3">
    <source>
        <dbReference type="Proteomes" id="UP000310066"/>
    </source>
</evidence>
<organism evidence="2 3">
    <name type="scientific">Friedmanniomyces endolithicus</name>
    <dbReference type="NCBI Taxonomy" id="329885"/>
    <lineage>
        <taxon>Eukaryota</taxon>
        <taxon>Fungi</taxon>
        <taxon>Dikarya</taxon>
        <taxon>Ascomycota</taxon>
        <taxon>Pezizomycotina</taxon>
        <taxon>Dothideomycetes</taxon>
        <taxon>Dothideomycetidae</taxon>
        <taxon>Mycosphaerellales</taxon>
        <taxon>Teratosphaeriaceae</taxon>
        <taxon>Friedmanniomyces</taxon>
    </lineage>
</organism>
<proteinExistence type="predicted"/>
<name>A0A4V5N936_9PEZI</name>
<feature type="compositionally biased region" description="Polar residues" evidence="1">
    <location>
        <begin position="294"/>
        <end position="305"/>
    </location>
</feature>
<feature type="region of interest" description="Disordered" evidence="1">
    <location>
        <begin position="108"/>
        <end position="154"/>
    </location>
</feature>
<dbReference type="Proteomes" id="UP000310066">
    <property type="component" value="Unassembled WGS sequence"/>
</dbReference>
<dbReference type="OrthoDB" id="3913573at2759"/>